<keyword evidence="8" id="KW-0238">DNA-binding</keyword>
<dbReference type="FunFam" id="1.10.4020.10:FF:000001">
    <property type="entry name" value="zinc finger protein 263 isoform X1"/>
    <property type="match status" value="1"/>
</dbReference>
<dbReference type="KEGG" id="acs:100564245"/>
<dbReference type="CDD" id="cd07936">
    <property type="entry name" value="SCAN"/>
    <property type="match status" value="1"/>
</dbReference>
<feature type="domain" description="C2H2-type" evidence="13">
    <location>
        <begin position="530"/>
        <end position="557"/>
    </location>
</feature>
<evidence type="ECO:0000256" key="8">
    <source>
        <dbReference type="ARBA" id="ARBA00023125"/>
    </source>
</evidence>
<dbReference type="Pfam" id="PF02023">
    <property type="entry name" value="SCAN"/>
    <property type="match status" value="1"/>
</dbReference>
<evidence type="ECO:0000256" key="1">
    <source>
        <dbReference type="ARBA" id="ARBA00004123"/>
    </source>
</evidence>
<organism evidence="15 16">
    <name type="scientific">Anolis carolinensis</name>
    <name type="common">Green anole</name>
    <name type="synonym">American chameleon</name>
    <dbReference type="NCBI Taxonomy" id="28377"/>
    <lineage>
        <taxon>Eukaryota</taxon>
        <taxon>Metazoa</taxon>
        <taxon>Chordata</taxon>
        <taxon>Craniata</taxon>
        <taxon>Vertebrata</taxon>
        <taxon>Euteleostomi</taxon>
        <taxon>Lepidosauria</taxon>
        <taxon>Squamata</taxon>
        <taxon>Bifurcata</taxon>
        <taxon>Unidentata</taxon>
        <taxon>Episquamata</taxon>
        <taxon>Toxicofera</taxon>
        <taxon>Iguania</taxon>
        <taxon>Dactyloidae</taxon>
        <taxon>Anolis</taxon>
    </lineage>
</organism>
<dbReference type="SMART" id="SM00355">
    <property type="entry name" value="ZnF_C2H2"/>
    <property type="match status" value="6"/>
</dbReference>
<dbReference type="InterPro" id="IPR013087">
    <property type="entry name" value="Znf_C2H2_type"/>
</dbReference>
<dbReference type="GO" id="GO:0006357">
    <property type="term" value="P:regulation of transcription by RNA polymerase II"/>
    <property type="evidence" value="ECO:0000318"/>
    <property type="project" value="GO_Central"/>
</dbReference>
<dbReference type="Gene3D" id="1.10.4020.10">
    <property type="entry name" value="DNA breaking-rejoining enzymes"/>
    <property type="match status" value="1"/>
</dbReference>
<feature type="domain" description="C2H2-type" evidence="13">
    <location>
        <begin position="558"/>
        <end position="585"/>
    </location>
</feature>
<evidence type="ECO:0000313" key="16">
    <source>
        <dbReference type="Proteomes" id="UP000001646"/>
    </source>
</evidence>
<evidence type="ECO:0000256" key="3">
    <source>
        <dbReference type="ARBA" id="ARBA00022723"/>
    </source>
</evidence>
<evidence type="ECO:0000256" key="2">
    <source>
        <dbReference type="ARBA" id="ARBA00006991"/>
    </source>
</evidence>
<feature type="compositionally biased region" description="Polar residues" evidence="12">
    <location>
        <begin position="283"/>
        <end position="294"/>
    </location>
</feature>
<reference evidence="15" key="2">
    <citation type="submission" date="2025-08" db="UniProtKB">
        <authorList>
            <consortium name="Ensembl"/>
        </authorList>
    </citation>
    <scope>IDENTIFICATION</scope>
</reference>
<feature type="compositionally biased region" description="Polar residues" evidence="12">
    <location>
        <begin position="1"/>
        <end position="10"/>
    </location>
</feature>
<comment type="subcellular location">
    <subcellularLocation>
        <location evidence="1">Nucleus</location>
    </subcellularLocation>
</comment>
<dbReference type="GO" id="GO:0008270">
    <property type="term" value="F:zinc ion binding"/>
    <property type="evidence" value="ECO:0007669"/>
    <property type="project" value="UniProtKB-KW"/>
</dbReference>
<dbReference type="SUPFAM" id="SSF57667">
    <property type="entry name" value="beta-beta-alpha zinc fingers"/>
    <property type="match status" value="3"/>
</dbReference>
<feature type="domain" description="SCAN box" evidence="14">
    <location>
        <begin position="149"/>
        <end position="227"/>
    </location>
</feature>
<dbReference type="GO" id="GO:0000981">
    <property type="term" value="F:DNA-binding transcription factor activity, RNA polymerase II-specific"/>
    <property type="evidence" value="ECO:0000318"/>
    <property type="project" value="GO_Central"/>
</dbReference>
<dbReference type="FunFam" id="3.30.160.60:FF:000367">
    <property type="entry name" value="Zinc finger protein 572"/>
    <property type="match status" value="1"/>
</dbReference>
<evidence type="ECO:0000259" key="14">
    <source>
        <dbReference type="PROSITE" id="PS50804"/>
    </source>
</evidence>
<proteinExistence type="inferred from homology"/>
<evidence type="ECO:0000256" key="4">
    <source>
        <dbReference type="ARBA" id="ARBA00022737"/>
    </source>
</evidence>
<keyword evidence="3" id="KW-0479">Metal-binding</keyword>
<evidence type="ECO:0000256" key="11">
    <source>
        <dbReference type="PROSITE-ProRule" id="PRU00042"/>
    </source>
</evidence>
<dbReference type="PANTHER" id="PTHR23226">
    <property type="entry name" value="ZINC FINGER AND SCAN DOMAIN-CONTAINING"/>
    <property type="match status" value="1"/>
</dbReference>
<dbReference type="InParanoid" id="A0A803TJV6"/>
<dbReference type="GO" id="GO:0005634">
    <property type="term" value="C:nucleus"/>
    <property type="evidence" value="ECO:0007669"/>
    <property type="project" value="UniProtKB-SubCell"/>
</dbReference>
<evidence type="ECO:0000313" key="15">
    <source>
        <dbReference type="Ensembl" id="ENSACAP00000035496.1"/>
    </source>
</evidence>
<keyword evidence="16" id="KW-1185">Reference proteome</keyword>
<dbReference type="FunCoup" id="A0A803TJV6">
    <property type="interactions" value="244"/>
</dbReference>
<reference evidence="15" key="3">
    <citation type="submission" date="2025-09" db="UniProtKB">
        <authorList>
            <consortium name="Ensembl"/>
        </authorList>
    </citation>
    <scope>IDENTIFICATION</scope>
</reference>
<dbReference type="FunFam" id="3.30.160.60:FF:002063">
    <property type="entry name" value="RB associated KRAB zinc finger"/>
    <property type="match status" value="1"/>
</dbReference>
<feature type="compositionally biased region" description="Basic and acidic residues" evidence="12">
    <location>
        <begin position="336"/>
        <end position="360"/>
    </location>
</feature>
<dbReference type="Gene3D" id="3.30.160.60">
    <property type="entry name" value="Classic Zinc Finger"/>
    <property type="match status" value="5"/>
</dbReference>
<dbReference type="InterPro" id="IPR038269">
    <property type="entry name" value="SCAN_sf"/>
</dbReference>
<evidence type="ECO:0000259" key="13">
    <source>
        <dbReference type="PROSITE" id="PS50157"/>
    </source>
</evidence>
<keyword evidence="6" id="KW-0862">Zinc</keyword>
<evidence type="ECO:0000256" key="7">
    <source>
        <dbReference type="ARBA" id="ARBA00023015"/>
    </source>
</evidence>
<dbReference type="Proteomes" id="UP000001646">
    <property type="component" value="Chromosome 2"/>
</dbReference>
<dbReference type="Ensembl" id="ENSACAT00000037434.1">
    <property type="protein sequence ID" value="ENSACAP00000035496.1"/>
    <property type="gene ID" value="ENSACAG00000042758.1"/>
</dbReference>
<evidence type="ECO:0000256" key="5">
    <source>
        <dbReference type="ARBA" id="ARBA00022771"/>
    </source>
</evidence>
<feature type="region of interest" description="Disordered" evidence="12">
    <location>
        <begin position="283"/>
        <end position="311"/>
    </location>
</feature>
<feature type="domain" description="C2H2-type" evidence="13">
    <location>
        <begin position="474"/>
        <end position="501"/>
    </location>
</feature>
<evidence type="ECO:0000256" key="9">
    <source>
        <dbReference type="ARBA" id="ARBA00023163"/>
    </source>
</evidence>
<keyword evidence="4" id="KW-0677">Repeat</keyword>
<dbReference type="InterPro" id="IPR003309">
    <property type="entry name" value="SCAN_dom"/>
</dbReference>
<evidence type="ECO:0000256" key="12">
    <source>
        <dbReference type="SAM" id="MobiDB-lite"/>
    </source>
</evidence>
<dbReference type="GeneID" id="100564245"/>
<dbReference type="AlphaFoldDB" id="A0A803TJV6"/>
<feature type="region of interest" description="Disordered" evidence="12">
    <location>
        <begin position="331"/>
        <end position="392"/>
    </location>
</feature>
<gene>
    <name evidence="15" type="primary">LOC100564245</name>
</gene>
<protein>
    <submittedName>
        <fullName evidence="15">Uncharacterized protein</fullName>
    </submittedName>
</protein>
<dbReference type="PANTHER" id="PTHR23226:SF379">
    <property type="entry name" value="C2H2-TYPE DOMAIN-CONTAINING PROTEIN"/>
    <property type="match status" value="1"/>
</dbReference>
<keyword evidence="7" id="KW-0805">Transcription regulation</keyword>
<comment type="similarity">
    <text evidence="2">Belongs to the krueppel C2H2-type zinc-finger protein family.</text>
</comment>
<dbReference type="InterPro" id="IPR036236">
    <property type="entry name" value="Znf_C2H2_sf"/>
</dbReference>
<dbReference type="OrthoDB" id="427030at2759"/>
<keyword evidence="10" id="KW-0539">Nucleus</keyword>
<dbReference type="FunFam" id="3.30.160.60:FF:002343">
    <property type="entry name" value="Zinc finger protein 33A"/>
    <property type="match status" value="1"/>
</dbReference>
<keyword evidence="9" id="KW-0804">Transcription</keyword>
<feature type="compositionally biased region" description="Polar residues" evidence="12">
    <location>
        <begin position="361"/>
        <end position="374"/>
    </location>
</feature>
<feature type="region of interest" description="Disordered" evidence="12">
    <location>
        <begin position="1"/>
        <end position="39"/>
    </location>
</feature>
<accession>A0A803TJV6</accession>
<dbReference type="Pfam" id="PF00096">
    <property type="entry name" value="zf-C2H2"/>
    <property type="match status" value="4"/>
</dbReference>
<dbReference type="SMART" id="SM00431">
    <property type="entry name" value="SCAN"/>
    <property type="match status" value="1"/>
</dbReference>
<sequence>MEEQDNTSSKAWEGRNQVAKDPRVGPIGGSRESLVQASPCPIKREPVEGLQDLWEAQWQEFLRALQAPGVWVSAEPAPWDDAKTFLASFEQVASACHWPRDKWVAFLQPALSGEAEQAFSTLSSQDRGDYGKVKTVILEGEAMARERQRRHFRQLRYREAEGPRAVYGQLRELCRQWLKVERHTKDEILELLILEQFLSILPTAMQNWVRDRKPESCTQAVALAEDFLVTWHEIKKPEQKLSDPFLEMNMDSSEANQVPLLESLTAQLSKETQDEEARLLAGNNQVQENEMNTVHQEDQDQEKIHDDSLTRDQDLQCFKKGIMIGNEQELMSNQESSHEKSINGDSVRPGESDKERKPKEQQNVPYNEAASTSFQRRRNFGPGSGITKDQNIHTGENACNFLQTQDFMTLEITHTGVRNPYKCGKSFGSGSGLKDHLIVHSGEAPWRCSYCGRSFGRSSVLREHVRTHTGERPYKCLDCGKNFNRKRYLTIHERMHRGESPHKCIHCGKSFPKRCKLVIHERIHTGENPFVCPECGKGFNQKGNLMTHMRLHTGEKPYKCGYCGKRFSQKAGLSKHEKTHVRLKRTI</sequence>
<feature type="domain" description="C2H2-type" evidence="13">
    <location>
        <begin position="446"/>
        <end position="473"/>
    </location>
</feature>
<dbReference type="SUPFAM" id="SSF47353">
    <property type="entry name" value="Retrovirus capsid dimerization domain-like"/>
    <property type="match status" value="1"/>
</dbReference>
<feature type="compositionally biased region" description="Basic and acidic residues" evidence="12">
    <location>
        <begin position="295"/>
        <end position="311"/>
    </location>
</feature>
<evidence type="ECO:0000256" key="10">
    <source>
        <dbReference type="ARBA" id="ARBA00023242"/>
    </source>
</evidence>
<dbReference type="FunFam" id="3.30.160.60:FF:000275">
    <property type="entry name" value="zinc finger protein 90 homolog"/>
    <property type="match status" value="1"/>
</dbReference>
<name>A0A803TJV6_ANOCA</name>
<keyword evidence="5 11" id="KW-0863">Zinc-finger</keyword>
<dbReference type="GeneTree" id="ENSGT00940000159965"/>
<feature type="domain" description="C2H2-type" evidence="13">
    <location>
        <begin position="417"/>
        <end position="445"/>
    </location>
</feature>
<dbReference type="PROSITE" id="PS00028">
    <property type="entry name" value="ZINC_FINGER_C2H2_1"/>
    <property type="match status" value="5"/>
</dbReference>
<dbReference type="FunFam" id="3.30.160.60:FF:000557">
    <property type="entry name" value="zinc finger and SCAN domain-containing protein 29"/>
    <property type="match status" value="1"/>
</dbReference>
<dbReference type="GO" id="GO:0000978">
    <property type="term" value="F:RNA polymerase II cis-regulatory region sequence-specific DNA binding"/>
    <property type="evidence" value="ECO:0000318"/>
    <property type="project" value="GO_Central"/>
</dbReference>
<feature type="domain" description="C2H2-type" evidence="13">
    <location>
        <begin position="502"/>
        <end position="529"/>
    </location>
</feature>
<dbReference type="PROSITE" id="PS50157">
    <property type="entry name" value="ZINC_FINGER_C2H2_2"/>
    <property type="match status" value="6"/>
</dbReference>
<evidence type="ECO:0000256" key="6">
    <source>
        <dbReference type="ARBA" id="ARBA00022833"/>
    </source>
</evidence>
<dbReference type="PROSITE" id="PS50804">
    <property type="entry name" value="SCAN_BOX"/>
    <property type="match status" value="1"/>
</dbReference>
<reference evidence="15 16" key="1">
    <citation type="submission" date="2009-12" db="EMBL/GenBank/DDBJ databases">
        <title>The Genome Sequence of Anolis carolinensis (Green Anole Lizard).</title>
        <authorList>
            <consortium name="The Genome Sequencing Platform"/>
            <person name="Di Palma F."/>
            <person name="Alfoldi J."/>
            <person name="Heiman D."/>
            <person name="Young S."/>
            <person name="Grabherr M."/>
            <person name="Johnson J."/>
            <person name="Lander E.S."/>
            <person name="Lindblad-Toh K."/>
        </authorList>
    </citation>
    <scope>NUCLEOTIDE SEQUENCE [LARGE SCALE GENOMIC DNA]</scope>
    <source>
        <strain evidence="15 16">JBL SC #1</strain>
    </source>
</reference>